<dbReference type="HOGENOM" id="CLU_033227_1_0_7"/>
<evidence type="ECO:0000259" key="1">
    <source>
        <dbReference type="Pfam" id="PF07075"/>
    </source>
</evidence>
<feature type="domain" description="Peptidoglycan beta-N-acetylmuramidase NamZ N-terminal" evidence="1">
    <location>
        <begin position="63"/>
        <end position="263"/>
    </location>
</feature>
<dbReference type="STRING" id="316067.Geob_1664"/>
<organism evidence="3 4">
    <name type="scientific">Geotalea daltonii (strain DSM 22248 / JCM 15807 / FRC-32)</name>
    <name type="common">Geobacter daltonii</name>
    <dbReference type="NCBI Taxonomy" id="316067"/>
    <lineage>
        <taxon>Bacteria</taxon>
        <taxon>Pseudomonadati</taxon>
        <taxon>Thermodesulfobacteriota</taxon>
        <taxon>Desulfuromonadia</taxon>
        <taxon>Geobacterales</taxon>
        <taxon>Geobacteraceae</taxon>
        <taxon>Geotalea</taxon>
    </lineage>
</organism>
<evidence type="ECO:0000313" key="4">
    <source>
        <dbReference type="Proteomes" id="UP000007721"/>
    </source>
</evidence>
<dbReference type="GO" id="GO:0033922">
    <property type="term" value="F:peptidoglycan beta-N-acetylmuramidase activity"/>
    <property type="evidence" value="ECO:0007669"/>
    <property type="project" value="InterPro"/>
</dbReference>
<accession>B9M641</accession>
<dbReference type="Gene3D" id="3.90.1150.140">
    <property type="match status" value="1"/>
</dbReference>
<dbReference type="EMBL" id="CP001390">
    <property type="protein sequence ID" value="ACM20022.1"/>
    <property type="molecule type" value="Genomic_DNA"/>
</dbReference>
<dbReference type="InterPro" id="IPR048502">
    <property type="entry name" value="NamZ_N"/>
</dbReference>
<sequence>MSFQLSCCGFYRTKGAYVFRCVIAMTFLIFLGASSLSFAAPVKTGAQILAGEDFSPLRGKKFALVTNHTAVVDGIHLMDLMIKAQVPPAVVFTPEHGLKGTAEDGIHIGNGTCDGIPVRSLYGSAKKPKQEDLKDIDLVVFDIQDVGVRFYTYISTMGLVMEAAAEKGIPFMVLDRPNPLGGNYVAGFVRKELPATFTSFYPIPVAHGMTVGEMALMIKGAGMLPGLAQLEIIVVRMEGWQRWMRWPDTGLTWLPTSPNIPDFESALLYPGIGLLEATNASEGRGTDRPFRLAGIPGLDRAAVAKKLNRQELAGIHFDAVQFTPLSLPGKSSLPKQMNKTVDGVELVIDDYLAVQPVEVGIAVVSELYDGLSPAERRTFFRHGFEDMAGSNLARQAVEEGKSPEEITHLWAEEIADFLQLRKNYLLYVDEPTRQI</sequence>
<gene>
    <name evidence="3" type="ordered locus">Geob_1664</name>
</gene>
<dbReference type="Pfam" id="PF20732">
    <property type="entry name" value="NamZ_C"/>
    <property type="match status" value="1"/>
</dbReference>
<proteinExistence type="predicted"/>
<evidence type="ECO:0000313" key="3">
    <source>
        <dbReference type="EMBL" id="ACM20022.1"/>
    </source>
</evidence>
<dbReference type="AlphaFoldDB" id="B9M641"/>
<evidence type="ECO:0000259" key="2">
    <source>
        <dbReference type="Pfam" id="PF20732"/>
    </source>
</evidence>
<dbReference type="InterPro" id="IPR008302">
    <property type="entry name" value="NamZ"/>
</dbReference>
<name>B9M641_GEODF</name>
<dbReference type="eggNOG" id="COG3876">
    <property type="taxonomic scope" value="Bacteria"/>
</dbReference>
<dbReference type="InterPro" id="IPR048503">
    <property type="entry name" value="NamZ_C"/>
</dbReference>
<reference evidence="3 4" key="1">
    <citation type="submission" date="2009-01" db="EMBL/GenBank/DDBJ databases">
        <title>Complete sequence of Geobacter sp. FRC-32.</title>
        <authorList>
            <consortium name="US DOE Joint Genome Institute"/>
            <person name="Lucas S."/>
            <person name="Copeland A."/>
            <person name="Lapidus A."/>
            <person name="Glavina del Rio T."/>
            <person name="Dalin E."/>
            <person name="Tice H."/>
            <person name="Bruce D."/>
            <person name="Goodwin L."/>
            <person name="Pitluck S."/>
            <person name="Saunders E."/>
            <person name="Brettin T."/>
            <person name="Detter J.C."/>
            <person name="Han C."/>
            <person name="Larimer F."/>
            <person name="Land M."/>
            <person name="Hauser L."/>
            <person name="Kyrpides N."/>
            <person name="Ovchinnikova G."/>
            <person name="Kostka J."/>
            <person name="Richardson P."/>
        </authorList>
    </citation>
    <scope>NUCLEOTIDE SEQUENCE [LARGE SCALE GENOMIC DNA]</scope>
    <source>
        <strain evidence="4">DSM 22248 / JCM 15807 / FRC-32</strain>
    </source>
</reference>
<dbReference type="Pfam" id="PF07075">
    <property type="entry name" value="NamZ_N"/>
    <property type="match status" value="1"/>
</dbReference>
<feature type="domain" description="Peptidoglycan beta-N-acetylmuramidase NamZ C-terminal" evidence="2">
    <location>
        <begin position="267"/>
        <end position="427"/>
    </location>
</feature>
<dbReference type="Gene3D" id="3.40.50.12170">
    <property type="entry name" value="Uncharacterised protein PF07075, DUF1343"/>
    <property type="match status" value="1"/>
</dbReference>
<dbReference type="PANTHER" id="PTHR42915">
    <property type="entry name" value="HYPOTHETICAL 460 KDA PROTEIN IN FEUA-SIGW INTERGENIC REGION [PRECURSOR]"/>
    <property type="match status" value="1"/>
</dbReference>
<evidence type="ECO:0008006" key="5">
    <source>
        <dbReference type="Google" id="ProtNLM"/>
    </source>
</evidence>
<keyword evidence="4" id="KW-1185">Reference proteome</keyword>
<dbReference type="Proteomes" id="UP000007721">
    <property type="component" value="Chromosome"/>
</dbReference>
<dbReference type="KEGG" id="geo:Geob_1664"/>
<dbReference type="PIRSF" id="PIRSF016719">
    <property type="entry name" value="UCP016719"/>
    <property type="match status" value="1"/>
</dbReference>
<dbReference type="OrthoDB" id="5705574at2"/>
<protein>
    <recommendedName>
        <fullName evidence="5">DUF1343 domain-containing protein</fullName>
    </recommendedName>
</protein>
<dbReference type="PANTHER" id="PTHR42915:SF1">
    <property type="entry name" value="PEPTIDOGLYCAN BETA-N-ACETYLMURAMIDASE NAMZ"/>
    <property type="match status" value="1"/>
</dbReference>